<dbReference type="EMBL" id="NOZR01000028">
    <property type="protein sequence ID" value="OYN75499.1"/>
    <property type="molecule type" value="Genomic_DNA"/>
</dbReference>
<dbReference type="InterPro" id="IPR012533">
    <property type="entry name" value="YcnI-copper_dom"/>
</dbReference>
<evidence type="ECO:0000259" key="3">
    <source>
        <dbReference type="Pfam" id="PF07987"/>
    </source>
</evidence>
<organism evidence="4 5">
    <name type="scientific">Mycolicibacterium sphagni</name>
    <dbReference type="NCBI Taxonomy" id="1786"/>
    <lineage>
        <taxon>Bacteria</taxon>
        <taxon>Bacillati</taxon>
        <taxon>Actinomycetota</taxon>
        <taxon>Actinomycetes</taxon>
        <taxon>Mycobacteriales</taxon>
        <taxon>Mycobacteriaceae</taxon>
        <taxon>Mycolicibacterium</taxon>
    </lineage>
</organism>
<sequence>MTNIQRRNTRISQIGGIVTALAITAVVAAAPAWAHVHVTSDHAAPGQSAVLTFMVPNESEKGSLTTELNIVLPNLTGVNTEQLPGWTARLDRDLAAGTVKSITWTAAPGAGIPADEFALFRVSVVLPKADSVSFPATQTYADGTVVRWDEPTPPGGAEPENPVPTLSLTAAPDAMEHHGQPSPTVAAQAAPASDDTARWLAGAALVVAAVGVALAVVSRRRA</sequence>
<proteinExistence type="predicted"/>
<dbReference type="AlphaFoldDB" id="A0A255D7W9"/>
<dbReference type="Pfam" id="PF07987">
    <property type="entry name" value="DUF1775"/>
    <property type="match status" value="1"/>
</dbReference>
<reference evidence="4 5" key="1">
    <citation type="submission" date="2017-07" db="EMBL/GenBank/DDBJ databases">
        <title>The new phylogeny of genus Mycobacterium.</title>
        <authorList>
            <person name="Tortoli E."/>
            <person name="Trovato A."/>
            <person name="Cirillo D.M."/>
        </authorList>
    </citation>
    <scope>NUCLEOTIDE SEQUENCE [LARGE SCALE GENOMIC DNA]</scope>
    <source>
        <strain evidence="4 5">ATCC 33027</strain>
    </source>
</reference>
<dbReference type="CDD" id="cd08545">
    <property type="entry name" value="YcnI_like"/>
    <property type="match status" value="1"/>
</dbReference>
<dbReference type="OrthoDB" id="9810871at2"/>
<feature type="transmembrane region" description="Helical" evidence="2">
    <location>
        <begin position="199"/>
        <end position="217"/>
    </location>
</feature>
<evidence type="ECO:0000256" key="2">
    <source>
        <dbReference type="SAM" id="Phobius"/>
    </source>
</evidence>
<evidence type="ECO:0000256" key="1">
    <source>
        <dbReference type="SAM" id="MobiDB-lite"/>
    </source>
</evidence>
<protein>
    <submittedName>
        <fullName evidence="4">Nuclear export factor GLE1</fullName>
    </submittedName>
</protein>
<keyword evidence="2" id="KW-0472">Membrane</keyword>
<dbReference type="RefSeq" id="WP_094483853.1">
    <property type="nucleotide sequence ID" value="NZ_NOZR01000028.1"/>
</dbReference>
<feature type="region of interest" description="Disordered" evidence="1">
    <location>
        <begin position="148"/>
        <end position="167"/>
    </location>
</feature>
<accession>A0A255D7W9</accession>
<keyword evidence="2" id="KW-0812">Transmembrane</keyword>
<evidence type="ECO:0000313" key="5">
    <source>
        <dbReference type="Proteomes" id="UP000216063"/>
    </source>
</evidence>
<feature type="domain" description="YncI copper-binding" evidence="3">
    <location>
        <begin position="35"/>
        <end position="168"/>
    </location>
</feature>
<keyword evidence="5" id="KW-1185">Reference proteome</keyword>
<dbReference type="InterPro" id="IPR038507">
    <property type="entry name" value="YcnI-like_sf"/>
</dbReference>
<keyword evidence="2" id="KW-1133">Transmembrane helix</keyword>
<evidence type="ECO:0000313" key="4">
    <source>
        <dbReference type="EMBL" id="OYN75499.1"/>
    </source>
</evidence>
<comment type="caution">
    <text evidence="4">The sequence shown here is derived from an EMBL/GenBank/DDBJ whole genome shotgun (WGS) entry which is preliminary data.</text>
</comment>
<dbReference type="Proteomes" id="UP000216063">
    <property type="component" value="Unassembled WGS sequence"/>
</dbReference>
<dbReference type="Gene3D" id="2.60.40.2230">
    <property type="entry name" value="Uncharacterised protein YcnI-like PF07987, DUF1775"/>
    <property type="match status" value="1"/>
</dbReference>
<gene>
    <name evidence="4" type="ORF">CG716_25120</name>
</gene>
<name>A0A255D7W9_9MYCO</name>